<evidence type="ECO:0000313" key="2">
    <source>
        <dbReference type="EMBL" id="OQR96239.1"/>
    </source>
</evidence>
<reference evidence="2 3" key="1">
    <citation type="journal article" date="2014" name="Genome Biol. Evol.">
        <title>The secreted proteins of Achlya hypogyna and Thraustotheca clavata identify the ancestral oomycete secretome and reveal gene acquisitions by horizontal gene transfer.</title>
        <authorList>
            <person name="Misner I."/>
            <person name="Blouin N."/>
            <person name="Leonard G."/>
            <person name="Richards T.A."/>
            <person name="Lane C.E."/>
        </authorList>
    </citation>
    <scope>NUCLEOTIDE SEQUENCE [LARGE SCALE GENOMIC DNA]</scope>
    <source>
        <strain evidence="2 3">ATCC 48635</strain>
    </source>
</reference>
<organism evidence="2 3">
    <name type="scientific">Achlya hypogyna</name>
    <name type="common">Oomycete</name>
    <name type="synonym">Protoachlya hypogyna</name>
    <dbReference type="NCBI Taxonomy" id="1202772"/>
    <lineage>
        <taxon>Eukaryota</taxon>
        <taxon>Sar</taxon>
        <taxon>Stramenopiles</taxon>
        <taxon>Oomycota</taxon>
        <taxon>Saprolegniomycetes</taxon>
        <taxon>Saprolegniales</taxon>
        <taxon>Achlyaceae</taxon>
        <taxon>Achlya</taxon>
    </lineage>
</organism>
<dbReference type="Proteomes" id="UP000243579">
    <property type="component" value="Unassembled WGS sequence"/>
</dbReference>
<dbReference type="EMBL" id="JNBR01000151">
    <property type="protein sequence ID" value="OQR96239.1"/>
    <property type="molecule type" value="Genomic_DNA"/>
</dbReference>
<evidence type="ECO:0000313" key="3">
    <source>
        <dbReference type="Proteomes" id="UP000243579"/>
    </source>
</evidence>
<keyword evidence="3" id="KW-1185">Reference proteome</keyword>
<dbReference type="InterPro" id="IPR036543">
    <property type="entry name" value="Guanylate-bd_C_sf"/>
</dbReference>
<dbReference type="GO" id="GO:0005525">
    <property type="term" value="F:GTP binding"/>
    <property type="evidence" value="ECO:0007669"/>
    <property type="project" value="InterPro"/>
</dbReference>
<feature type="coiled-coil region" evidence="1">
    <location>
        <begin position="556"/>
        <end position="583"/>
    </location>
</feature>
<sequence>MTEEVVWEWQRPPMRLVVDDGDSLSLTAAGVAFLQSFDYPVATILVTGAADRLDHAARLLAPMEALPTADPYATPGIYVVGAADFMQSGRCVLLLDLQLPAGPSPLRAVAVAMASLVLHVGLDEVDAAAHLLAGLSDDTVNLAPFLPTMAWLSPTPDDSAFRPRVWPDMGDLARDTELAKAAHLGTIALSPAPEPTLLDVVRAHVFAAAPDKAVLGTTFTGALLLAFTDACLQPTADGALDLVGAYDHVVQLQCAPVVADALQMYRDAMDGVATESPPLELAAYEKLHADMAAMALALFASRTSFPQSPARAAAKASLRASLQALDSTQRAQLDATSEAFCVALRARLFDAHADEADAAAALAAMEAAYFAAARGPAKDRVWSRAVASAGAALLQRATAAAYASWTEDRLATERAALENAYRAKQAALVEHLAREQSQLEARVQQEQAVRAKAAAAAQARSNMEGHETRRTRDELATAQKTIVGLEEAARQQAQALDDAHEAIVALRRDVADRDAALAEEAAVRATLVDRLGEALRAETALQAKLAERQVADDTARENTTKALESALAQLRTVAEEKEMLQLKLNEFFLKASALPPAVQEHLLLCADSEPVAFADALSSYMGA</sequence>
<gene>
    <name evidence="2" type="ORF">ACHHYP_16544</name>
</gene>
<dbReference type="GO" id="GO:0003924">
    <property type="term" value="F:GTPase activity"/>
    <property type="evidence" value="ECO:0007669"/>
    <property type="project" value="InterPro"/>
</dbReference>
<dbReference type="OrthoDB" id="66244at2759"/>
<evidence type="ECO:0000256" key="1">
    <source>
        <dbReference type="SAM" id="Coils"/>
    </source>
</evidence>
<accession>A0A1V9ZE27</accession>
<protein>
    <submittedName>
        <fullName evidence="2">Uncharacterized protein</fullName>
    </submittedName>
</protein>
<dbReference type="AlphaFoldDB" id="A0A1V9ZE27"/>
<keyword evidence="1" id="KW-0175">Coiled coil</keyword>
<proteinExistence type="predicted"/>
<dbReference type="SUPFAM" id="SSF48340">
    <property type="entry name" value="Interferon-induced guanylate-binding protein 1 (GBP1), C-terminal domain"/>
    <property type="match status" value="1"/>
</dbReference>
<name>A0A1V9ZE27_ACHHY</name>
<comment type="caution">
    <text evidence="2">The sequence shown here is derived from an EMBL/GenBank/DDBJ whole genome shotgun (WGS) entry which is preliminary data.</text>
</comment>